<feature type="domain" description="Dof-type" evidence="11">
    <location>
        <begin position="24"/>
        <end position="78"/>
    </location>
</feature>
<feature type="compositionally biased region" description="Basic residues" evidence="10">
    <location>
        <begin position="75"/>
        <end position="84"/>
    </location>
</feature>
<protein>
    <recommendedName>
        <fullName evidence="9">Dof zinc finger protein</fullName>
    </recommendedName>
</protein>
<accession>A0AAD8MG71</accession>
<dbReference type="PROSITE" id="PS01361">
    <property type="entry name" value="ZF_DOF_1"/>
    <property type="match status" value="1"/>
</dbReference>
<dbReference type="PANTHER" id="PTHR31992:SF342">
    <property type="entry name" value="DOF ZINC FINGER PROTEIN"/>
    <property type="match status" value="1"/>
</dbReference>
<dbReference type="InterPro" id="IPR003851">
    <property type="entry name" value="Znf_Dof"/>
</dbReference>
<comment type="caution">
    <text evidence="12">The sequence shown here is derived from an EMBL/GenBank/DDBJ whole genome shotgun (WGS) entry which is preliminary data.</text>
</comment>
<dbReference type="GO" id="GO:0005634">
    <property type="term" value="C:nucleus"/>
    <property type="evidence" value="ECO:0007669"/>
    <property type="project" value="UniProtKB-SubCell"/>
</dbReference>
<keyword evidence="4 9" id="KW-0805">Transcription regulation</keyword>
<evidence type="ECO:0000256" key="3">
    <source>
        <dbReference type="ARBA" id="ARBA00022833"/>
    </source>
</evidence>
<evidence type="ECO:0000313" key="12">
    <source>
        <dbReference type="EMBL" id="KAK1372166.1"/>
    </source>
</evidence>
<dbReference type="GO" id="GO:0003677">
    <property type="term" value="F:DNA binding"/>
    <property type="evidence" value="ECO:0007669"/>
    <property type="project" value="UniProtKB-UniRule"/>
</dbReference>
<evidence type="ECO:0000256" key="4">
    <source>
        <dbReference type="ARBA" id="ARBA00023015"/>
    </source>
</evidence>
<evidence type="ECO:0000256" key="7">
    <source>
        <dbReference type="ARBA" id="ARBA00023242"/>
    </source>
</evidence>
<dbReference type="EMBL" id="JAUIZM010000008">
    <property type="protein sequence ID" value="KAK1372166.1"/>
    <property type="molecule type" value="Genomic_DNA"/>
</dbReference>
<dbReference type="Proteomes" id="UP001237642">
    <property type="component" value="Unassembled WGS sequence"/>
</dbReference>
<dbReference type="Pfam" id="PF02701">
    <property type="entry name" value="Zn_ribbon_Dof"/>
    <property type="match status" value="1"/>
</dbReference>
<keyword evidence="13" id="KW-1185">Reference proteome</keyword>
<dbReference type="InterPro" id="IPR045174">
    <property type="entry name" value="Dof"/>
</dbReference>
<evidence type="ECO:0000256" key="2">
    <source>
        <dbReference type="ARBA" id="ARBA00022771"/>
    </source>
</evidence>
<dbReference type="GO" id="GO:0003700">
    <property type="term" value="F:DNA-binding transcription factor activity"/>
    <property type="evidence" value="ECO:0007669"/>
    <property type="project" value="UniProtKB-UniRule"/>
</dbReference>
<feature type="compositionally biased region" description="Low complexity" evidence="10">
    <location>
        <begin position="85"/>
        <end position="121"/>
    </location>
</feature>
<dbReference type="PROSITE" id="PS50884">
    <property type="entry name" value="ZF_DOF_2"/>
    <property type="match status" value="1"/>
</dbReference>
<keyword evidence="1 9" id="KW-0479">Metal-binding</keyword>
<dbReference type="AlphaFoldDB" id="A0AAD8MG71"/>
<evidence type="ECO:0000256" key="5">
    <source>
        <dbReference type="ARBA" id="ARBA00023125"/>
    </source>
</evidence>
<gene>
    <name evidence="12" type="ORF">POM88_038258</name>
</gene>
<keyword evidence="6 9" id="KW-0804">Transcription</keyword>
<keyword evidence="2 8" id="KW-0863">Zinc-finger</keyword>
<evidence type="ECO:0000256" key="1">
    <source>
        <dbReference type="ARBA" id="ARBA00022723"/>
    </source>
</evidence>
<evidence type="ECO:0000259" key="11">
    <source>
        <dbReference type="PROSITE" id="PS50884"/>
    </source>
</evidence>
<organism evidence="12 13">
    <name type="scientific">Heracleum sosnowskyi</name>
    <dbReference type="NCBI Taxonomy" id="360622"/>
    <lineage>
        <taxon>Eukaryota</taxon>
        <taxon>Viridiplantae</taxon>
        <taxon>Streptophyta</taxon>
        <taxon>Embryophyta</taxon>
        <taxon>Tracheophyta</taxon>
        <taxon>Spermatophyta</taxon>
        <taxon>Magnoliopsida</taxon>
        <taxon>eudicotyledons</taxon>
        <taxon>Gunneridae</taxon>
        <taxon>Pentapetalae</taxon>
        <taxon>asterids</taxon>
        <taxon>campanulids</taxon>
        <taxon>Apiales</taxon>
        <taxon>Apiaceae</taxon>
        <taxon>Apioideae</taxon>
        <taxon>apioid superclade</taxon>
        <taxon>Tordylieae</taxon>
        <taxon>Tordyliinae</taxon>
        <taxon>Heracleum</taxon>
    </lineage>
</organism>
<dbReference type="PANTHER" id="PTHR31992">
    <property type="entry name" value="DOF ZINC FINGER PROTEIN DOF1.4-RELATED"/>
    <property type="match status" value="1"/>
</dbReference>
<proteinExistence type="predicted"/>
<dbReference type="GO" id="GO:0008270">
    <property type="term" value="F:zinc ion binding"/>
    <property type="evidence" value="ECO:0007669"/>
    <property type="project" value="UniProtKB-KW"/>
</dbReference>
<reference evidence="12" key="1">
    <citation type="submission" date="2023-02" db="EMBL/GenBank/DDBJ databases">
        <title>Genome of toxic invasive species Heracleum sosnowskyi carries increased number of genes despite the absence of recent whole-genome duplications.</title>
        <authorList>
            <person name="Schelkunov M."/>
            <person name="Shtratnikova V."/>
            <person name="Makarenko M."/>
            <person name="Klepikova A."/>
            <person name="Omelchenko D."/>
            <person name="Novikova G."/>
            <person name="Obukhova E."/>
            <person name="Bogdanov V."/>
            <person name="Penin A."/>
            <person name="Logacheva M."/>
        </authorList>
    </citation>
    <scope>NUCLEOTIDE SEQUENCE</scope>
    <source>
        <strain evidence="12">Hsosn_3</strain>
        <tissue evidence="12">Leaf</tissue>
    </source>
</reference>
<evidence type="ECO:0000256" key="8">
    <source>
        <dbReference type="PROSITE-ProRule" id="PRU00071"/>
    </source>
</evidence>
<keyword evidence="5 8" id="KW-0238">DNA-binding</keyword>
<comment type="subcellular location">
    <subcellularLocation>
        <location evidence="8 9">Nucleus</location>
    </subcellularLocation>
</comment>
<evidence type="ECO:0000313" key="13">
    <source>
        <dbReference type="Proteomes" id="UP001237642"/>
    </source>
</evidence>
<sequence length="288" mass="31854">MQDISIFSTGIDRRLRANNHQQALKCPRCESLNTKFCYYNNYNLSQPRYYCKACRRYWTKGGVLRNVPVGGGIRKAKRCPKTKKSTTSAATTADADADAAVTKSDSNSSSERSSLTAPTTTAAAEVVSGPTSLNSCPNLFSFASESPFVVPDQITQPGFDDQNLIDPDISAGSMFTADIERFTHITSSTALGYNIADTSAFRSENQNDDQVQQMHYNASGGYLDEPNQIELKETEIKMSNGGFTGVEWQVADHSDEGIFDLTGNVDEAYWSRTQWPHHTDHSFNFHLP</sequence>
<evidence type="ECO:0000256" key="9">
    <source>
        <dbReference type="RuleBase" id="RU369094"/>
    </source>
</evidence>
<evidence type="ECO:0000256" key="10">
    <source>
        <dbReference type="SAM" id="MobiDB-lite"/>
    </source>
</evidence>
<reference evidence="12" key="2">
    <citation type="submission" date="2023-05" db="EMBL/GenBank/DDBJ databases">
        <authorList>
            <person name="Schelkunov M.I."/>
        </authorList>
    </citation>
    <scope>NUCLEOTIDE SEQUENCE</scope>
    <source>
        <strain evidence="12">Hsosn_3</strain>
        <tissue evidence="12">Leaf</tissue>
    </source>
</reference>
<comment type="function">
    <text evidence="9">Transcription factor that binds specifically to a 5'-AA[AG]G-3' consensus core sequence.</text>
</comment>
<name>A0AAD8MG71_9APIA</name>
<keyword evidence="7 8" id="KW-0539">Nucleus</keyword>
<feature type="region of interest" description="Disordered" evidence="10">
    <location>
        <begin position="75"/>
        <end position="121"/>
    </location>
</feature>
<keyword evidence="3 9" id="KW-0862">Zinc</keyword>
<evidence type="ECO:0000256" key="6">
    <source>
        <dbReference type="ARBA" id="ARBA00023163"/>
    </source>
</evidence>